<organism evidence="3 4">
    <name type="scientific">Streptomyces indicus</name>
    <dbReference type="NCBI Taxonomy" id="417292"/>
    <lineage>
        <taxon>Bacteria</taxon>
        <taxon>Bacillati</taxon>
        <taxon>Actinomycetota</taxon>
        <taxon>Actinomycetes</taxon>
        <taxon>Kitasatosporales</taxon>
        <taxon>Streptomycetaceae</taxon>
        <taxon>Streptomyces</taxon>
    </lineage>
</organism>
<name>A0A1G8ZMZ5_9ACTN</name>
<dbReference type="PANTHER" id="PTHR33383:SF1">
    <property type="entry name" value="MEMBRANE PROTEIN INSERTION EFFICIENCY FACTOR-RELATED"/>
    <property type="match status" value="1"/>
</dbReference>
<dbReference type="Proteomes" id="UP000199155">
    <property type="component" value="Unassembled WGS sequence"/>
</dbReference>
<comment type="function">
    <text evidence="1">Could be involved in insertion of integral membrane proteins into the membrane.</text>
</comment>
<dbReference type="EMBL" id="FNFF01000005">
    <property type="protein sequence ID" value="SDK16421.1"/>
    <property type="molecule type" value="Genomic_DNA"/>
</dbReference>
<keyword evidence="4" id="KW-1185">Reference proteome</keyword>
<evidence type="ECO:0000256" key="2">
    <source>
        <dbReference type="SAM" id="MobiDB-lite"/>
    </source>
</evidence>
<gene>
    <name evidence="3" type="ORF">SAMN05421806_10587</name>
</gene>
<dbReference type="STRING" id="417292.SAMN05421806_10587"/>
<sequence>MSEGRDRPRKLRHGYSSEPRRSRSEDEGCVAGCLDTHLWWSYASRCCPCNWGSLAAMMLLLLHPPRAAARRPDPAAPRPAGRVAAALYAGVRHYRVEVSPRTPNSCLYAPSCSTYAVKALHRHGALRGAWLTVRRLARCRPGAARRRGFTDPVP</sequence>
<keyword evidence="1" id="KW-0472">Membrane</keyword>
<dbReference type="InterPro" id="IPR002696">
    <property type="entry name" value="Membr_insert_effic_factor_YidD"/>
</dbReference>
<reference evidence="3 4" key="1">
    <citation type="submission" date="2016-10" db="EMBL/GenBank/DDBJ databases">
        <authorList>
            <person name="de Groot N.N."/>
        </authorList>
    </citation>
    <scope>NUCLEOTIDE SEQUENCE [LARGE SCALE GENOMIC DNA]</scope>
    <source>
        <strain evidence="3 4">CGMCC 4.5727</strain>
    </source>
</reference>
<dbReference type="HAMAP" id="MF_00386">
    <property type="entry name" value="UPF0161_YidD"/>
    <property type="match status" value="1"/>
</dbReference>
<proteinExistence type="inferred from homology"/>
<protein>
    <recommendedName>
        <fullName evidence="1">Putative membrane protein insertion efficiency factor</fullName>
    </recommendedName>
</protein>
<dbReference type="NCBIfam" id="TIGR00278">
    <property type="entry name" value="membrane protein insertion efficiency factor YidD"/>
    <property type="match status" value="1"/>
</dbReference>
<dbReference type="AlphaFoldDB" id="A0A1G8ZMZ5"/>
<evidence type="ECO:0000313" key="3">
    <source>
        <dbReference type="EMBL" id="SDK16421.1"/>
    </source>
</evidence>
<feature type="region of interest" description="Disordered" evidence="2">
    <location>
        <begin position="1"/>
        <end position="25"/>
    </location>
</feature>
<comment type="similarity">
    <text evidence="1">Belongs to the UPF0161 family.</text>
</comment>
<comment type="subcellular location">
    <subcellularLocation>
        <location evidence="1">Cell membrane</location>
        <topology evidence="1">Peripheral membrane protein</topology>
        <orientation evidence="1">Cytoplasmic side</orientation>
    </subcellularLocation>
</comment>
<evidence type="ECO:0000313" key="4">
    <source>
        <dbReference type="Proteomes" id="UP000199155"/>
    </source>
</evidence>
<dbReference type="PANTHER" id="PTHR33383">
    <property type="entry name" value="MEMBRANE PROTEIN INSERTION EFFICIENCY FACTOR-RELATED"/>
    <property type="match status" value="1"/>
</dbReference>
<dbReference type="Pfam" id="PF01809">
    <property type="entry name" value="YidD"/>
    <property type="match status" value="1"/>
</dbReference>
<dbReference type="SMART" id="SM01234">
    <property type="entry name" value="Haemolytic"/>
    <property type="match status" value="1"/>
</dbReference>
<accession>A0A1G8ZMZ5</accession>
<evidence type="ECO:0000256" key="1">
    <source>
        <dbReference type="HAMAP-Rule" id="MF_00386"/>
    </source>
</evidence>
<dbReference type="GO" id="GO:0005886">
    <property type="term" value="C:plasma membrane"/>
    <property type="evidence" value="ECO:0007669"/>
    <property type="project" value="UniProtKB-SubCell"/>
</dbReference>
<keyword evidence="1" id="KW-1003">Cell membrane</keyword>